<evidence type="ECO:0000256" key="3">
    <source>
        <dbReference type="ARBA" id="ARBA00022553"/>
    </source>
</evidence>
<keyword evidence="2" id="KW-0963">Cytoplasm</keyword>
<dbReference type="Gene3D" id="2.30.29.30">
    <property type="entry name" value="Pleckstrin-homology domain (PH domain)/Phosphotyrosine-binding domain (PTB)"/>
    <property type="match status" value="1"/>
</dbReference>
<evidence type="ECO:0000256" key="6">
    <source>
        <dbReference type="SAM" id="MobiDB-lite"/>
    </source>
</evidence>
<dbReference type="SUPFAM" id="SSF54236">
    <property type="entry name" value="Ubiquitin-like"/>
    <property type="match status" value="1"/>
</dbReference>
<name>A0A803SXT0_ANOCA</name>
<dbReference type="FunFam" id="3.10.20.90:FF:000002">
    <property type="entry name" value="Erythrocyte protein band 4.1-like 3"/>
    <property type="match status" value="1"/>
</dbReference>
<feature type="region of interest" description="Disordered" evidence="6">
    <location>
        <begin position="582"/>
        <end position="607"/>
    </location>
</feature>
<dbReference type="SMART" id="SM00295">
    <property type="entry name" value="B41"/>
    <property type="match status" value="1"/>
</dbReference>
<reference evidence="8" key="2">
    <citation type="submission" date="2025-08" db="UniProtKB">
        <authorList>
            <consortium name="Ensembl"/>
        </authorList>
    </citation>
    <scope>IDENTIFICATION</scope>
</reference>
<comment type="subcellular location">
    <subcellularLocation>
        <location evidence="1">Cytoplasm</location>
        <location evidence="1">Cytoskeleton</location>
    </subcellularLocation>
</comment>
<dbReference type="PROSITE" id="PS50057">
    <property type="entry name" value="FERM_3"/>
    <property type="match status" value="1"/>
</dbReference>
<evidence type="ECO:0000256" key="1">
    <source>
        <dbReference type="ARBA" id="ARBA00004245"/>
    </source>
</evidence>
<dbReference type="InterPro" id="IPR018980">
    <property type="entry name" value="FERM_PH-like_C"/>
</dbReference>
<dbReference type="InterPro" id="IPR008379">
    <property type="entry name" value="Band_4.1_C"/>
</dbReference>
<dbReference type="CDD" id="cd13184">
    <property type="entry name" value="FERM_C_4_1_family"/>
    <property type="match status" value="1"/>
</dbReference>
<evidence type="ECO:0000313" key="8">
    <source>
        <dbReference type="Ensembl" id="ENSACAP00000027770.1"/>
    </source>
</evidence>
<keyword evidence="5" id="KW-0206">Cytoskeleton</keyword>
<dbReference type="Pfam" id="PF05902">
    <property type="entry name" value="4_1_CTD"/>
    <property type="match status" value="1"/>
</dbReference>
<dbReference type="SMART" id="SM01196">
    <property type="entry name" value="FERM_C"/>
    <property type="match status" value="1"/>
</dbReference>
<dbReference type="InterPro" id="IPR000798">
    <property type="entry name" value="Ez/rad/moesin-like"/>
</dbReference>
<dbReference type="InterPro" id="IPR000299">
    <property type="entry name" value="FERM_domain"/>
</dbReference>
<evidence type="ECO:0000259" key="7">
    <source>
        <dbReference type="PROSITE" id="PS50057"/>
    </source>
</evidence>
<feature type="compositionally biased region" description="Polar residues" evidence="6">
    <location>
        <begin position="582"/>
        <end position="600"/>
    </location>
</feature>
<feature type="compositionally biased region" description="Basic and acidic residues" evidence="6">
    <location>
        <begin position="79"/>
        <end position="89"/>
    </location>
</feature>
<feature type="compositionally biased region" description="Basic and acidic residues" evidence="6">
    <location>
        <begin position="9"/>
        <end position="26"/>
    </location>
</feature>
<dbReference type="Pfam" id="PF04382">
    <property type="entry name" value="SAB"/>
    <property type="match status" value="1"/>
</dbReference>
<dbReference type="Pfam" id="PF09380">
    <property type="entry name" value="FERM_C"/>
    <property type="match status" value="1"/>
</dbReference>
<dbReference type="InterPro" id="IPR014847">
    <property type="entry name" value="FA"/>
</dbReference>
<dbReference type="GeneTree" id="ENSGT00940000155617"/>
<dbReference type="CDD" id="cd14473">
    <property type="entry name" value="FERM_B-lobe"/>
    <property type="match status" value="1"/>
</dbReference>
<dbReference type="InterPro" id="IPR019748">
    <property type="entry name" value="FERM_central"/>
</dbReference>
<dbReference type="GO" id="GO:0030866">
    <property type="term" value="P:cortical actin cytoskeleton organization"/>
    <property type="evidence" value="ECO:0007669"/>
    <property type="project" value="InterPro"/>
</dbReference>
<dbReference type="InterPro" id="IPR018979">
    <property type="entry name" value="FERM_N"/>
</dbReference>
<reference evidence="8" key="1">
    <citation type="submission" date="2009-12" db="EMBL/GenBank/DDBJ databases">
        <title>The Genome Sequence of Anolis carolinensis (Green Anole Lizard).</title>
        <authorList>
            <consortium name="The Genome Sequencing Platform"/>
            <person name="Di Palma F."/>
            <person name="Alfoldi J."/>
            <person name="Heiman D."/>
            <person name="Young S."/>
            <person name="Grabherr M."/>
            <person name="Johnson J."/>
            <person name="Lander E.S."/>
            <person name="Lindblad-Toh K."/>
        </authorList>
    </citation>
    <scope>NUCLEOTIDE SEQUENCE [LARGE SCALE GENOMIC DNA]</scope>
    <source>
        <strain evidence="8">JBL SC #1</strain>
    </source>
</reference>
<dbReference type="Pfam" id="PF00373">
    <property type="entry name" value="FERM_M"/>
    <property type="match status" value="1"/>
</dbReference>
<organism evidence="8 9">
    <name type="scientific">Anolis carolinensis</name>
    <name type="common">Green anole</name>
    <name type="synonym">American chameleon</name>
    <dbReference type="NCBI Taxonomy" id="28377"/>
    <lineage>
        <taxon>Eukaryota</taxon>
        <taxon>Metazoa</taxon>
        <taxon>Chordata</taxon>
        <taxon>Craniata</taxon>
        <taxon>Vertebrata</taxon>
        <taxon>Euteleostomi</taxon>
        <taxon>Lepidosauria</taxon>
        <taxon>Squamata</taxon>
        <taxon>Bifurcata</taxon>
        <taxon>Unidentata</taxon>
        <taxon>Episquamata</taxon>
        <taxon>Toxicofera</taxon>
        <taxon>Iguania</taxon>
        <taxon>Dactyloidae</taxon>
        <taxon>Anolis</taxon>
    </lineage>
</organism>
<dbReference type="Ensembl" id="ENSACAT00000037562.1">
    <property type="protein sequence ID" value="ENSACAP00000027770.1"/>
    <property type="gene ID" value="ENSACAG00000014224.4"/>
</dbReference>
<evidence type="ECO:0000256" key="5">
    <source>
        <dbReference type="ARBA" id="ARBA00023212"/>
    </source>
</evidence>
<feature type="compositionally biased region" description="Polar residues" evidence="6">
    <location>
        <begin position="43"/>
        <end position="58"/>
    </location>
</feature>
<dbReference type="Proteomes" id="UP000001646">
    <property type="component" value="Unplaced"/>
</dbReference>
<dbReference type="InterPro" id="IPR019747">
    <property type="entry name" value="FERM_CS"/>
</dbReference>
<dbReference type="InterPro" id="IPR011993">
    <property type="entry name" value="PH-like_dom_sf"/>
</dbReference>
<feature type="region of interest" description="Disordered" evidence="6">
    <location>
        <begin position="640"/>
        <end position="677"/>
    </location>
</feature>
<dbReference type="PANTHER" id="PTHR23280:SF17">
    <property type="entry name" value="BAND 4.1-LIKE PROTEIN 2"/>
    <property type="match status" value="1"/>
</dbReference>
<evidence type="ECO:0000256" key="2">
    <source>
        <dbReference type="ARBA" id="ARBA00022490"/>
    </source>
</evidence>
<dbReference type="GO" id="GO:0005198">
    <property type="term" value="F:structural molecule activity"/>
    <property type="evidence" value="ECO:0007669"/>
    <property type="project" value="InterPro"/>
</dbReference>
<protein>
    <submittedName>
        <fullName evidence="8">Erythrocyte membrane protein band 4.1 like 2</fullName>
    </submittedName>
</protein>
<dbReference type="InterPro" id="IPR007477">
    <property type="entry name" value="SAB_dom"/>
</dbReference>
<dbReference type="PROSITE" id="PS00660">
    <property type="entry name" value="FERM_1"/>
    <property type="match status" value="1"/>
</dbReference>
<dbReference type="PRINTS" id="PR00935">
    <property type="entry name" value="BAND41"/>
</dbReference>
<dbReference type="SUPFAM" id="SSF47031">
    <property type="entry name" value="Second domain of FERM"/>
    <property type="match status" value="1"/>
</dbReference>
<feature type="domain" description="FERM" evidence="7">
    <location>
        <begin position="119"/>
        <end position="402"/>
    </location>
</feature>
<dbReference type="InterPro" id="IPR029071">
    <property type="entry name" value="Ubiquitin-like_domsf"/>
</dbReference>
<dbReference type="GO" id="GO:0005856">
    <property type="term" value="C:cytoskeleton"/>
    <property type="evidence" value="ECO:0007669"/>
    <property type="project" value="UniProtKB-SubCell"/>
</dbReference>
<dbReference type="FunFam" id="1.20.80.10:FF:000001">
    <property type="entry name" value="Erythrocyte membrane protein band 4.1"/>
    <property type="match status" value="1"/>
</dbReference>
<dbReference type="PIRSF" id="PIRSF002304">
    <property type="entry name" value="Membrane_skeletal_4_1"/>
    <property type="match status" value="1"/>
</dbReference>
<sequence length="913" mass="102310">MPTEVGSEAEVKESEKLETNVERENVGDAPECQNEKASETEEGSPTPQIPASQSNPRSSGGKGISRFIPPWLKKQKSYTIEEPKDETKNKQPLTSEEQTAEEGESHPPEEGAQPKGKLEDTTENLQEAKVDEGDKKLYKKAKGQVLFDKVCGHLNLLEKDYFGLLFQDNSDQKNWLDVSKEIKRQIHNLPWMFTFNVKFYPPDPSQLTEDLTRYFLCLQLRQDITSGRLPCSFVTHALLGSYTLQAELGDYDTEEHNSDYIGDFQFAPNQTKEMEEKVVELHKTHRGLTPAQADSQFLENAKRLSMYGVDLHHAKDSEGVDIMLGVCANGLLIYKDRLRINRFAWPKILKISYKRSNFYIKVRPTELEQFESTIGFKLPNHRAAKRLWKVCVEHHTFYRLVSPEQPTKAKFLTLGSKFRYSGRTQAQTRQASNLIDRPAPYFERTSSKRVSRSLDGAPIGITDQSLLKDVSPSVIVSAGDKITEAAGQAKVKVGEGTDVDGGITKMAQLEDGKSYSLTVDGENIYVRHSNLMLEDLDKTQDELLKHQASISELKRNFMESTPEPRPNEWEKRRITPLSLQTQGRLTPQTEELSMGTSKTTKSSHETLSVVEKKQAEVGIEETIVTDDTNRDKMQVVSAGGEIQKMEHQLKKNSSSLSSDSSSSESEDEAGEYRPYQQITQDSIKEELEENEVIKEEEQQKADTILCVNISEEISPAQVTVGHTEVTEGFAQADEVATETNFPKLDKQGLKEERVEEQLKVNGEASHIDIDVSSQIICCSEPPVVKTEMVTISDASQRTEISTKEVPIVQTETKTITYESPQFDGSGDSGVLLSAQTITAESLSTTTTTHITKTIKGGVSETRIEKRIVITGDADLDHDQALAQAIKEAKEQHPDMSVTRVVVHKETELEEEGD</sequence>
<dbReference type="InterPro" id="IPR035963">
    <property type="entry name" value="FERM_2"/>
</dbReference>
<keyword evidence="4" id="KW-0009">Actin-binding</keyword>
<dbReference type="PROSITE" id="PS00661">
    <property type="entry name" value="FERM_2"/>
    <property type="match status" value="1"/>
</dbReference>
<dbReference type="Bgee" id="ENSACAG00000014224">
    <property type="expression patterns" value="Expressed in forelimb bud and 13 other cell types or tissues"/>
</dbReference>
<reference evidence="8" key="3">
    <citation type="submission" date="2025-09" db="UniProtKB">
        <authorList>
            <consortium name="Ensembl"/>
        </authorList>
    </citation>
    <scope>IDENTIFICATION</scope>
</reference>
<gene>
    <name evidence="8" type="primary">EPB41L2</name>
</gene>
<evidence type="ECO:0000256" key="4">
    <source>
        <dbReference type="ARBA" id="ARBA00023203"/>
    </source>
</evidence>
<proteinExistence type="predicted"/>
<dbReference type="InterPro" id="IPR014352">
    <property type="entry name" value="FERM/acyl-CoA-bd_prot_sf"/>
</dbReference>
<evidence type="ECO:0000313" key="9">
    <source>
        <dbReference type="Proteomes" id="UP000001646"/>
    </source>
</evidence>
<dbReference type="PANTHER" id="PTHR23280">
    <property type="entry name" value="4.1 G PROTEIN"/>
    <property type="match status" value="1"/>
</dbReference>
<dbReference type="AlphaFoldDB" id="A0A803SXT0"/>
<dbReference type="SMART" id="SM01195">
    <property type="entry name" value="FA"/>
    <property type="match status" value="1"/>
</dbReference>
<dbReference type="InterPro" id="IPR019749">
    <property type="entry name" value="Band_41_domain"/>
</dbReference>
<feature type="region of interest" description="Disordered" evidence="6">
    <location>
        <begin position="1"/>
        <end position="120"/>
    </location>
</feature>
<dbReference type="PRINTS" id="PR00661">
    <property type="entry name" value="ERMFAMILY"/>
</dbReference>
<keyword evidence="3" id="KW-0597">Phosphoprotein</keyword>
<feature type="compositionally biased region" description="Low complexity" evidence="6">
    <location>
        <begin position="653"/>
        <end position="663"/>
    </location>
</feature>
<dbReference type="FunFam" id="2.30.29.30:FF:000001">
    <property type="entry name" value="Erythrocyte membrane protein band 4.1"/>
    <property type="match status" value="1"/>
</dbReference>
<keyword evidence="9" id="KW-1185">Reference proteome</keyword>
<accession>A0A803SXT0</accession>
<dbReference type="GO" id="GO:0003779">
    <property type="term" value="F:actin binding"/>
    <property type="evidence" value="ECO:0007669"/>
    <property type="project" value="UniProtKB-KW"/>
</dbReference>
<dbReference type="Gene3D" id="3.10.20.90">
    <property type="entry name" value="Phosphatidylinositol 3-kinase Catalytic Subunit, Chain A, domain 1"/>
    <property type="match status" value="1"/>
</dbReference>
<dbReference type="Pfam" id="PF08736">
    <property type="entry name" value="FA"/>
    <property type="match status" value="1"/>
</dbReference>
<dbReference type="Pfam" id="PF09379">
    <property type="entry name" value="FERM_N"/>
    <property type="match status" value="1"/>
</dbReference>
<dbReference type="SUPFAM" id="SSF50729">
    <property type="entry name" value="PH domain-like"/>
    <property type="match status" value="1"/>
</dbReference>
<dbReference type="Gene3D" id="1.20.80.10">
    <property type="match status" value="1"/>
</dbReference>